<organism evidence="1 2">
    <name type="scientific">Vibrio lentus</name>
    <dbReference type="NCBI Taxonomy" id="136468"/>
    <lineage>
        <taxon>Bacteria</taxon>
        <taxon>Pseudomonadati</taxon>
        <taxon>Pseudomonadota</taxon>
        <taxon>Gammaproteobacteria</taxon>
        <taxon>Vibrionales</taxon>
        <taxon>Vibrionaceae</taxon>
        <taxon>Vibrio</taxon>
    </lineage>
</organism>
<comment type="caution">
    <text evidence="1">The sequence shown here is derived from an EMBL/GenBank/DDBJ whole genome shotgun (WGS) entry which is preliminary data.</text>
</comment>
<evidence type="ECO:0000313" key="1">
    <source>
        <dbReference type="EMBL" id="PME73020.1"/>
    </source>
</evidence>
<dbReference type="Gene3D" id="3.10.420.10">
    <property type="entry name" value="SecB-like"/>
    <property type="match status" value="1"/>
</dbReference>
<sequence>MASKNSNQLQKAIENLVIEDVYQKGARAFCADDFDPKSSSEMQEIHVQQMHVVHKSEMVQIEDDGELLRVFVRLGTRWIVPSENTDEPDVKAAIESDFIAEYRMNSPLAQECIDEFSLKNASYHVWPYWREYLSSQCERMRLPRVVLPTVQFTK</sequence>
<proteinExistence type="predicted"/>
<dbReference type="AlphaFoldDB" id="A0A2N7C6Q8"/>
<dbReference type="EMBL" id="MCSI01000018">
    <property type="protein sequence ID" value="PME73020.1"/>
    <property type="molecule type" value="Genomic_DNA"/>
</dbReference>
<dbReference type="SUPFAM" id="SSF54611">
    <property type="entry name" value="SecB-like"/>
    <property type="match status" value="1"/>
</dbReference>
<name>A0A2N7C6Q8_9VIBR</name>
<accession>A0A2N7C6Q8</accession>
<reference evidence="2" key="1">
    <citation type="submission" date="2016-07" db="EMBL/GenBank/DDBJ databases">
        <title>Nontailed viruses are major unrecognized killers of bacteria in the ocean.</title>
        <authorList>
            <person name="Kauffman K."/>
            <person name="Hussain F."/>
            <person name="Yang J."/>
            <person name="Arevalo P."/>
            <person name="Brown J."/>
            <person name="Cutler M."/>
            <person name="Kelly L."/>
            <person name="Polz M.F."/>
        </authorList>
    </citation>
    <scope>NUCLEOTIDE SEQUENCE [LARGE SCALE GENOMIC DNA]</scope>
    <source>
        <strain evidence="2">10N.286.55.C1</strain>
    </source>
</reference>
<dbReference type="InterPro" id="IPR035958">
    <property type="entry name" value="SecB-like_sf"/>
</dbReference>
<dbReference type="Proteomes" id="UP000235778">
    <property type="component" value="Unassembled WGS sequence"/>
</dbReference>
<protein>
    <submittedName>
        <fullName evidence="1">Preprotein translocase subunit SecB</fullName>
    </submittedName>
</protein>
<dbReference type="RefSeq" id="WP_057620555.1">
    <property type="nucleotide sequence ID" value="NZ_MCSH01000091.1"/>
</dbReference>
<gene>
    <name evidence="1" type="ORF">BCV30_21460</name>
</gene>
<evidence type="ECO:0000313" key="2">
    <source>
        <dbReference type="Proteomes" id="UP000235778"/>
    </source>
</evidence>